<dbReference type="AlphaFoldDB" id="A0A9P6EQ79"/>
<keyword evidence="4" id="KW-1185">Reference proteome</keyword>
<comment type="caution">
    <text evidence="3">The sequence shown here is derived from an EMBL/GenBank/DDBJ whole genome shotgun (WGS) entry which is preliminary data.</text>
</comment>
<evidence type="ECO:0000256" key="1">
    <source>
        <dbReference type="SAM" id="MobiDB-lite"/>
    </source>
</evidence>
<evidence type="ECO:0000313" key="4">
    <source>
        <dbReference type="Proteomes" id="UP000807306"/>
    </source>
</evidence>
<dbReference type="Pfam" id="PF14494">
    <property type="entry name" value="DUF4436"/>
    <property type="match status" value="1"/>
</dbReference>
<proteinExistence type="predicted"/>
<protein>
    <submittedName>
        <fullName evidence="3">Uncharacterized protein</fullName>
    </submittedName>
</protein>
<evidence type="ECO:0000313" key="3">
    <source>
        <dbReference type="EMBL" id="KAF9533122.1"/>
    </source>
</evidence>
<keyword evidence="2" id="KW-0812">Transmembrane</keyword>
<feature type="compositionally biased region" description="Polar residues" evidence="1">
    <location>
        <begin position="501"/>
        <end position="510"/>
    </location>
</feature>
<accession>A0A9P6EQ79</accession>
<feature type="transmembrane region" description="Helical" evidence="2">
    <location>
        <begin position="79"/>
        <end position="101"/>
    </location>
</feature>
<dbReference type="Proteomes" id="UP000807306">
    <property type="component" value="Unassembled WGS sequence"/>
</dbReference>
<feature type="transmembrane region" description="Helical" evidence="2">
    <location>
        <begin position="296"/>
        <end position="318"/>
    </location>
</feature>
<feature type="transmembrane region" description="Helical" evidence="2">
    <location>
        <begin position="365"/>
        <end position="385"/>
    </location>
</feature>
<keyword evidence="2" id="KW-1133">Transmembrane helix</keyword>
<name>A0A9P6EQ79_9AGAR</name>
<feature type="transmembrane region" description="Helical" evidence="2">
    <location>
        <begin position="325"/>
        <end position="345"/>
    </location>
</feature>
<feature type="compositionally biased region" description="Basic residues" evidence="1">
    <location>
        <begin position="511"/>
        <end position="521"/>
    </location>
</feature>
<dbReference type="OrthoDB" id="2117972at2759"/>
<evidence type="ECO:0000256" key="2">
    <source>
        <dbReference type="SAM" id="Phobius"/>
    </source>
</evidence>
<sequence length="521" mass="57953">MLSFVRIPSFFQPRRSFRRLRSFHLTPREVQVLQARQFEQAKAKNLSGQSRDENAVVLSQPNPIIIPSNFVAPVRGKTVVIFALLASLFFIASISFAFLGADIDEPYFLKALNTAAEQNPGLVLVGENVDVDVDEPSVGVRWSIIACGDDFVLPGSFGVHGSTVCGLPGSALDIYVDSDDDPTASYDPEAIPFDKESGHRRSIQNLVQFDSDHVLDVHEARLYPFDTYKLSSTIRAISKSTNKSVPISRIVAINIVSSFDIATSDLESYSSNENGTRSSYSRDFDMNIARPPTARLFALLLFMISWILTHVTVGHVMLAKRLRGLKAMVPHLISSAAILIAIPQLRATMPDAPGFDGVLIDTIGYFPQMVIVAISTIILLLMIVVREFDKGRQSTDVQEPLNAQIPIIRCTPPNGHQSSILSQSSSIPHSRSSSVEIAQWEMQRMLKHLKGQYVFPPVKPSHRLKPSEDNKNHGHRRVKTMSKIMEAGEVSHFSDSEDDTWNPNYSPKSQRWSKKSKPKPF</sequence>
<dbReference type="EMBL" id="MU157829">
    <property type="protein sequence ID" value="KAF9533122.1"/>
    <property type="molecule type" value="Genomic_DNA"/>
</dbReference>
<organism evidence="3 4">
    <name type="scientific">Crepidotus variabilis</name>
    <dbReference type="NCBI Taxonomy" id="179855"/>
    <lineage>
        <taxon>Eukaryota</taxon>
        <taxon>Fungi</taxon>
        <taxon>Dikarya</taxon>
        <taxon>Basidiomycota</taxon>
        <taxon>Agaricomycotina</taxon>
        <taxon>Agaricomycetes</taxon>
        <taxon>Agaricomycetidae</taxon>
        <taxon>Agaricales</taxon>
        <taxon>Agaricineae</taxon>
        <taxon>Crepidotaceae</taxon>
        <taxon>Crepidotus</taxon>
    </lineage>
</organism>
<gene>
    <name evidence="3" type="ORF">CPB83DRAFT_529765</name>
</gene>
<reference evidence="3" key="1">
    <citation type="submission" date="2020-11" db="EMBL/GenBank/DDBJ databases">
        <authorList>
            <consortium name="DOE Joint Genome Institute"/>
            <person name="Ahrendt S."/>
            <person name="Riley R."/>
            <person name="Andreopoulos W."/>
            <person name="Labutti K."/>
            <person name="Pangilinan J."/>
            <person name="Ruiz-Duenas F.J."/>
            <person name="Barrasa J.M."/>
            <person name="Sanchez-Garcia M."/>
            <person name="Camarero S."/>
            <person name="Miyauchi S."/>
            <person name="Serrano A."/>
            <person name="Linde D."/>
            <person name="Babiker R."/>
            <person name="Drula E."/>
            <person name="Ayuso-Fernandez I."/>
            <person name="Pacheco R."/>
            <person name="Padilla G."/>
            <person name="Ferreira P."/>
            <person name="Barriuso J."/>
            <person name="Kellner H."/>
            <person name="Castanera R."/>
            <person name="Alfaro M."/>
            <person name="Ramirez L."/>
            <person name="Pisabarro A.G."/>
            <person name="Kuo A."/>
            <person name="Tritt A."/>
            <person name="Lipzen A."/>
            <person name="He G."/>
            <person name="Yan M."/>
            <person name="Ng V."/>
            <person name="Cullen D."/>
            <person name="Martin F."/>
            <person name="Rosso M.-N."/>
            <person name="Henrissat B."/>
            <person name="Hibbett D."/>
            <person name="Martinez A.T."/>
            <person name="Grigoriev I.V."/>
        </authorList>
    </citation>
    <scope>NUCLEOTIDE SEQUENCE</scope>
    <source>
        <strain evidence="3">CBS 506.95</strain>
    </source>
</reference>
<feature type="region of interest" description="Disordered" evidence="1">
    <location>
        <begin position="457"/>
        <end position="521"/>
    </location>
</feature>
<dbReference type="InterPro" id="IPR027948">
    <property type="entry name" value="DUF4436"/>
</dbReference>
<keyword evidence="2" id="KW-0472">Membrane</keyword>